<dbReference type="GO" id="GO:0043209">
    <property type="term" value="C:myelin sheath"/>
    <property type="evidence" value="ECO:0007669"/>
    <property type="project" value="UniProtKB-SubCell"/>
</dbReference>
<dbReference type="GO" id="GO:0042552">
    <property type="term" value="P:myelination"/>
    <property type="evidence" value="ECO:0000318"/>
    <property type="project" value="GO_Central"/>
</dbReference>
<dbReference type="PaxDb" id="8355-A0A1L8GLD8"/>
<evidence type="ECO:0000313" key="16">
    <source>
        <dbReference type="RefSeq" id="XP_018113552.1"/>
    </source>
</evidence>
<keyword evidence="3" id="KW-1003">Cell membrane</keyword>
<evidence type="ECO:0000313" key="15">
    <source>
        <dbReference type="Proteomes" id="UP000186698"/>
    </source>
</evidence>
<feature type="compositionally biased region" description="Polar residues" evidence="12">
    <location>
        <begin position="7"/>
        <end position="21"/>
    </location>
</feature>
<dbReference type="GO" id="GO:0016324">
    <property type="term" value="C:apical plasma membrane"/>
    <property type="evidence" value="ECO:0007669"/>
    <property type="project" value="UniProtKB-SubCell"/>
</dbReference>
<protein>
    <recommendedName>
        <fullName evidence="9">Plasmolipin</fullName>
    </recommendedName>
    <alternativeName>
        <fullName evidence="10">Plasma membrane proteolipid</fullName>
    </alternativeName>
</protein>
<keyword evidence="6 11" id="KW-0472">Membrane</keyword>
<feature type="transmembrane region" description="Helical" evidence="13">
    <location>
        <begin position="69"/>
        <end position="93"/>
    </location>
</feature>
<dbReference type="PRINTS" id="PR01884">
    <property type="entry name" value="MALPROTEIN"/>
</dbReference>
<evidence type="ECO:0000256" key="1">
    <source>
        <dbReference type="ARBA" id="ARBA00004424"/>
    </source>
</evidence>
<evidence type="ECO:0000256" key="9">
    <source>
        <dbReference type="ARBA" id="ARBA00050024"/>
    </source>
</evidence>
<evidence type="ECO:0000256" key="4">
    <source>
        <dbReference type="ARBA" id="ARBA00022692"/>
    </source>
</evidence>
<feature type="transmembrane region" description="Helical" evidence="13">
    <location>
        <begin position="99"/>
        <end position="122"/>
    </location>
</feature>
<dbReference type="InterPro" id="IPR008253">
    <property type="entry name" value="Marvel"/>
</dbReference>
<dbReference type="Bgee" id="108714140">
    <property type="expression patterns" value="Expressed in lung and 10 other cell types or tissues"/>
</dbReference>
<proteinExistence type="inferred from homology"/>
<dbReference type="RefSeq" id="XP_018113552.1">
    <property type="nucleotide sequence ID" value="XM_018258063.2"/>
</dbReference>
<evidence type="ECO:0000259" key="14">
    <source>
        <dbReference type="PROSITE" id="PS51225"/>
    </source>
</evidence>
<keyword evidence="5 13" id="KW-1133">Transmembrane helix</keyword>
<dbReference type="InterPro" id="IPR050578">
    <property type="entry name" value="MARVEL-CKLF_proteins"/>
</dbReference>
<dbReference type="Xenbase" id="XB-GENE-17344704">
    <property type="gene designation" value="pllp.L"/>
</dbReference>
<sequence>MAEFPSKVSTQTSTPEASSATRGSLGFLSLDVGFFSSIPGILMTVEIALGLLVWALVADSNNPATSAYGWVLFVSVTCWLVTLFMFVVFILNLQTKMAFIPWSLVLLIYHAAATLLYITAFITCAASVQTTTFMYSGAYNKKAAASFFACIVMIAYGASAFFSFLIWRGTGSNAATAQA</sequence>
<evidence type="ECO:0000256" key="2">
    <source>
        <dbReference type="ARBA" id="ARBA00011815"/>
    </source>
</evidence>
<name>A0A1L8GLD8_XENLA</name>
<evidence type="ECO:0000256" key="11">
    <source>
        <dbReference type="PROSITE-ProRule" id="PRU00581"/>
    </source>
</evidence>
<evidence type="ECO:0000256" key="8">
    <source>
        <dbReference type="ARBA" id="ARBA00049979"/>
    </source>
</evidence>
<keyword evidence="15" id="KW-1185">Reference proteome</keyword>
<comment type="subcellular location">
    <subcellularLocation>
        <location evidence="1">Apical cell membrane</location>
        <topology evidence="1">Multi-pass membrane protein</topology>
    </subcellularLocation>
    <subcellularLocation>
        <location evidence="8">Myelin membrane</location>
        <topology evidence="8">Multi-pass membrane protein</topology>
    </subcellularLocation>
</comment>
<dbReference type="AGR" id="Xenbase:XB-GENE-17344704"/>
<evidence type="ECO:0000256" key="7">
    <source>
        <dbReference type="ARBA" id="ARBA00034721"/>
    </source>
</evidence>
<dbReference type="Pfam" id="PF01284">
    <property type="entry name" value="MARVEL"/>
    <property type="match status" value="1"/>
</dbReference>
<feature type="domain" description="MARVEL" evidence="14">
    <location>
        <begin position="34"/>
        <end position="168"/>
    </location>
</feature>
<dbReference type="KEGG" id="xla:108714140"/>
<dbReference type="PROSITE" id="PS51225">
    <property type="entry name" value="MARVEL"/>
    <property type="match status" value="1"/>
</dbReference>
<dbReference type="OrthoDB" id="6258237at2759"/>
<dbReference type="InterPro" id="IPR013295">
    <property type="entry name" value="MAL"/>
</dbReference>
<feature type="region of interest" description="Disordered" evidence="12">
    <location>
        <begin position="1"/>
        <end position="21"/>
    </location>
</feature>
<dbReference type="OMA" id="MYATAFI"/>
<dbReference type="CTD" id="108714140"/>
<feature type="transmembrane region" description="Helical" evidence="13">
    <location>
        <begin position="143"/>
        <end position="167"/>
    </location>
</feature>
<evidence type="ECO:0000256" key="13">
    <source>
        <dbReference type="SAM" id="Phobius"/>
    </source>
</evidence>
<evidence type="ECO:0000256" key="6">
    <source>
        <dbReference type="ARBA" id="ARBA00023136"/>
    </source>
</evidence>
<comment type="similarity">
    <text evidence="7">Belongs to the MAL family.</text>
</comment>
<evidence type="ECO:0000256" key="5">
    <source>
        <dbReference type="ARBA" id="ARBA00022989"/>
    </source>
</evidence>
<dbReference type="GeneID" id="108714140"/>
<evidence type="ECO:0000256" key="12">
    <source>
        <dbReference type="SAM" id="MobiDB-lite"/>
    </source>
</evidence>
<dbReference type="PANTHER" id="PTHR22776:SF9">
    <property type="entry name" value="PLASMOLIPIN"/>
    <property type="match status" value="1"/>
</dbReference>
<evidence type="ECO:0000313" key="17">
    <source>
        <dbReference type="Xenbase" id="XB-GENE-17344704"/>
    </source>
</evidence>
<dbReference type="Proteomes" id="UP000186698">
    <property type="component" value="Chromosome 4L"/>
</dbReference>
<comment type="subunit">
    <text evidence="2">Forms oligomers.</text>
</comment>
<organism evidence="15 16">
    <name type="scientific">Xenopus laevis</name>
    <name type="common">African clawed frog</name>
    <dbReference type="NCBI Taxonomy" id="8355"/>
    <lineage>
        <taxon>Eukaryota</taxon>
        <taxon>Metazoa</taxon>
        <taxon>Chordata</taxon>
        <taxon>Craniata</taxon>
        <taxon>Vertebrata</taxon>
        <taxon>Euteleostomi</taxon>
        <taxon>Amphibia</taxon>
        <taxon>Batrachia</taxon>
        <taxon>Anura</taxon>
        <taxon>Pipoidea</taxon>
        <taxon>Pipidae</taxon>
        <taxon>Xenopodinae</taxon>
        <taxon>Xenopus</taxon>
        <taxon>Xenopus</taxon>
    </lineage>
</organism>
<dbReference type="STRING" id="8355.A0A1L8GLD8"/>
<dbReference type="PANTHER" id="PTHR22776">
    <property type="entry name" value="MARVEL-CONTAINING POTENTIAL LIPID RAFT-ASSOCIATED PROTEIN"/>
    <property type="match status" value="1"/>
</dbReference>
<accession>A0A1L8GLD8</accession>
<evidence type="ECO:0000256" key="10">
    <source>
        <dbReference type="ARBA" id="ARBA00050050"/>
    </source>
</evidence>
<reference evidence="16" key="1">
    <citation type="submission" date="2025-08" db="UniProtKB">
        <authorList>
            <consortium name="RefSeq"/>
        </authorList>
    </citation>
    <scope>IDENTIFICATION</scope>
    <source>
        <strain evidence="16">J_2021</strain>
        <tissue evidence="16">Erythrocytes</tissue>
    </source>
</reference>
<evidence type="ECO:0000256" key="3">
    <source>
        <dbReference type="ARBA" id="ARBA00022475"/>
    </source>
</evidence>
<keyword evidence="4 11" id="KW-0812">Transmembrane</keyword>
<feature type="transmembrane region" description="Helical" evidence="13">
    <location>
        <begin position="34"/>
        <end position="57"/>
    </location>
</feature>
<gene>
    <name evidence="16 17" type="primary">pllp.L</name>
</gene>
<dbReference type="AlphaFoldDB" id="A0A1L8GLD8"/>
<dbReference type="GO" id="GO:0016020">
    <property type="term" value="C:membrane"/>
    <property type="evidence" value="ECO:0000318"/>
    <property type="project" value="GO_Central"/>
</dbReference>
<dbReference type="GO" id="GO:0019911">
    <property type="term" value="F:structural constituent of myelin sheath"/>
    <property type="evidence" value="ECO:0000318"/>
    <property type="project" value="GO_Central"/>
</dbReference>